<gene>
    <name evidence="1" type="ORF">EV667_1788</name>
</gene>
<comment type="caution">
    <text evidence="1">The sequence shown here is derived from an EMBL/GenBank/DDBJ whole genome shotgun (WGS) entry which is preliminary data.</text>
</comment>
<evidence type="ECO:0000313" key="2">
    <source>
        <dbReference type="Proteomes" id="UP000295030"/>
    </source>
</evidence>
<name>A0A4R1I8A4_ANCAQ</name>
<organism evidence="1 2">
    <name type="scientific">Ancylobacter aquaticus</name>
    <dbReference type="NCBI Taxonomy" id="100"/>
    <lineage>
        <taxon>Bacteria</taxon>
        <taxon>Pseudomonadati</taxon>
        <taxon>Pseudomonadota</taxon>
        <taxon>Alphaproteobacteria</taxon>
        <taxon>Hyphomicrobiales</taxon>
        <taxon>Xanthobacteraceae</taxon>
        <taxon>Ancylobacter</taxon>
    </lineage>
</organism>
<dbReference type="AlphaFoldDB" id="A0A4R1I8A4"/>
<sequence length="143" mass="15798">MSGGETDGEEESPEALVVARVMAFDEDDGNVVEAPDDYATNFDEELGSAVAESLCNYLVNFAAENDSPVVFKRDNNEIDGQREDGSSLSISCFTPQLFDLQRWPSHEETSEAGKIVFDLVGRLNADFMITLARRFIINGHLED</sequence>
<dbReference type="OrthoDB" id="7876332at2"/>
<dbReference type="EMBL" id="SMFY01000001">
    <property type="protein sequence ID" value="TCK31677.1"/>
    <property type="molecule type" value="Genomic_DNA"/>
</dbReference>
<keyword evidence="2" id="KW-1185">Reference proteome</keyword>
<evidence type="ECO:0000313" key="1">
    <source>
        <dbReference type="EMBL" id="TCK31677.1"/>
    </source>
</evidence>
<proteinExistence type="predicted"/>
<dbReference type="Proteomes" id="UP000295030">
    <property type="component" value="Unassembled WGS sequence"/>
</dbReference>
<dbReference type="RefSeq" id="WP_131834868.1">
    <property type="nucleotide sequence ID" value="NZ_SMFY01000001.1"/>
</dbReference>
<accession>A0A4R1I8A4</accession>
<protein>
    <submittedName>
        <fullName evidence="1">Uncharacterized protein</fullName>
    </submittedName>
</protein>
<reference evidence="1 2" key="1">
    <citation type="submission" date="2019-03" db="EMBL/GenBank/DDBJ databases">
        <title>Genomic Encyclopedia of Type Strains, Phase IV (KMG-IV): sequencing the most valuable type-strain genomes for metagenomic binning, comparative biology and taxonomic classification.</title>
        <authorList>
            <person name="Goeker M."/>
        </authorList>
    </citation>
    <scope>NUCLEOTIDE SEQUENCE [LARGE SCALE GENOMIC DNA]</scope>
    <source>
        <strain evidence="1 2">DSM 101</strain>
    </source>
</reference>